<dbReference type="VEuPathDB" id="FungiDB:ASPCADRAFT_8500"/>
<proteinExistence type="predicted"/>
<evidence type="ECO:0000313" key="2">
    <source>
        <dbReference type="Proteomes" id="UP000188318"/>
    </source>
</evidence>
<dbReference type="OMA" id="DSHQTWI"/>
<dbReference type="AlphaFoldDB" id="A0A1R3REH8"/>
<dbReference type="OrthoDB" id="76567at2759"/>
<name>A0A1R3REH8_ASPC5</name>
<gene>
    <name evidence="1" type="ORF">ASPCADRAFT_8500</name>
</gene>
<reference evidence="2" key="1">
    <citation type="journal article" date="2017" name="Genome Biol.">
        <title>Comparative genomics reveals high biological diversity and specific adaptations in the industrially and medically important fungal genus Aspergillus.</title>
        <authorList>
            <person name="de Vries R.P."/>
            <person name="Riley R."/>
            <person name="Wiebenga A."/>
            <person name="Aguilar-Osorio G."/>
            <person name="Amillis S."/>
            <person name="Uchima C.A."/>
            <person name="Anderluh G."/>
            <person name="Asadollahi M."/>
            <person name="Askin M."/>
            <person name="Barry K."/>
            <person name="Battaglia E."/>
            <person name="Bayram O."/>
            <person name="Benocci T."/>
            <person name="Braus-Stromeyer S.A."/>
            <person name="Caldana C."/>
            <person name="Canovas D."/>
            <person name="Cerqueira G.C."/>
            <person name="Chen F."/>
            <person name="Chen W."/>
            <person name="Choi C."/>
            <person name="Clum A."/>
            <person name="Dos Santos R.A."/>
            <person name="Damasio A.R."/>
            <person name="Diallinas G."/>
            <person name="Emri T."/>
            <person name="Fekete E."/>
            <person name="Flipphi M."/>
            <person name="Freyberg S."/>
            <person name="Gallo A."/>
            <person name="Gournas C."/>
            <person name="Habgood R."/>
            <person name="Hainaut M."/>
            <person name="Harispe M.L."/>
            <person name="Henrissat B."/>
            <person name="Hilden K.S."/>
            <person name="Hope R."/>
            <person name="Hossain A."/>
            <person name="Karabika E."/>
            <person name="Karaffa L."/>
            <person name="Karanyi Z."/>
            <person name="Krasevec N."/>
            <person name="Kuo A."/>
            <person name="Kusch H."/>
            <person name="LaButti K."/>
            <person name="Lagendijk E.L."/>
            <person name="Lapidus A."/>
            <person name="Levasseur A."/>
            <person name="Lindquist E."/>
            <person name="Lipzen A."/>
            <person name="Logrieco A.F."/>
            <person name="MacCabe A."/>
            <person name="Maekelae M.R."/>
            <person name="Malavazi I."/>
            <person name="Melin P."/>
            <person name="Meyer V."/>
            <person name="Mielnichuk N."/>
            <person name="Miskei M."/>
            <person name="Molnar A.P."/>
            <person name="Mule G."/>
            <person name="Ngan C.Y."/>
            <person name="Orejas M."/>
            <person name="Orosz E."/>
            <person name="Ouedraogo J.P."/>
            <person name="Overkamp K.M."/>
            <person name="Park H.-S."/>
            <person name="Perrone G."/>
            <person name="Piumi F."/>
            <person name="Punt P.J."/>
            <person name="Ram A.F."/>
            <person name="Ramon A."/>
            <person name="Rauscher S."/>
            <person name="Record E."/>
            <person name="Riano-Pachon D.M."/>
            <person name="Robert V."/>
            <person name="Roehrig J."/>
            <person name="Ruller R."/>
            <person name="Salamov A."/>
            <person name="Salih N.S."/>
            <person name="Samson R.A."/>
            <person name="Sandor E."/>
            <person name="Sanguinetti M."/>
            <person name="Schuetze T."/>
            <person name="Sepcic K."/>
            <person name="Shelest E."/>
            <person name="Sherlock G."/>
            <person name="Sophianopoulou V."/>
            <person name="Squina F.M."/>
            <person name="Sun H."/>
            <person name="Susca A."/>
            <person name="Todd R.B."/>
            <person name="Tsang A."/>
            <person name="Unkles S.E."/>
            <person name="van de Wiele N."/>
            <person name="van Rossen-Uffink D."/>
            <person name="Oliveira J.V."/>
            <person name="Vesth T.C."/>
            <person name="Visser J."/>
            <person name="Yu J.-H."/>
            <person name="Zhou M."/>
            <person name="Andersen M.R."/>
            <person name="Archer D.B."/>
            <person name="Baker S.E."/>
            <person name="Benoit I."/>
            <person name="Brakhage A.A."/>
            <person name="Braus G.H."/>
            <person name="Fischer R."/>
            <person name="Frisvad J.C."/>
            <person name="Goldman G.H."/>
            <person name="Houbraken J."/>
            <person name="Oakley B."/>
            <person name="Pocsi I."/>
            <person name="Scazzocchio C."/>
            <person name="Seiboth B."/>
            <person name="vanKuyk P.A."/>
            <person name="Wortman J."/>
            <person name="Dyer P.S."/>
            <person name="Grigoriev I.V."/>
        </authorList>
    </citation>
    <scope>NUCLEOTIDE SEQUENCE [LARGE SCALE GENOMIC DNA]</scope>
    <source>
        <strain evidence="2">ITEM 5010</strain>
    </source>
</reference>
<protein>
    <submittedName>
        <fullName evidence="1">Uncharacterized protein</fullName>
    </submittedName>
</protein>
<organism evidence="1 2">
    <name type="scientific">Aspergillus carbonarius (strain ITEM 5010)</name>
    <dbReference type="NCBI Taxonomy" id="602072"/>
    <lineage>
        <taxon>Eukaryota</taxon>
        <taxon>Fungi</taxon>
        <taxon>Dikarya</taxon>
        <taxon>Ascomycota</taxon>
        <taxon>Pezizomycotina</taxon>
        <taxon>Eurotiomycetes</taxon>
        <taxon>Eurotiomycetidae</taxon>
        <taxon>Eurotiales</taxon>
        <taxon>Aspergillaceae</taxon>
        <taxon>Aspergillus</taxon>
        <taxon>Aspergillus subgen. Circumdati</taxon>
    </lineage>
</organism>
<dbReference type="STRING" id="602072.A0A1R3REH8"/>
<keyword evidence="2" id="KW-1185">Reference proteome</keyword>
<sequence>MSKTTSIVAPKTEPFPDPVYVEYTATPFDTEITLFPKLLKEITNAPDLTVLTYFAIDADVGAQLIESLAREEVVERHHVRLNFNSVSHTLWIAIMIIPLHGCVSAWMSDQLDDWRMYESMTKLEFITLAVEANILEENFFPPYQSSRKSADYQIRPNNDDLPSFVIESGWSETYTKLKDDMRLWLVGGRTTVNVVLLLNWTKKANTNQVKGVAEIWIRDAVGNPYLRQKEVYAPIKMLLERVLTIIDRLSTQSCA</sequence>
<accession>A0A1R3REH8</accession>
<evidence type="ECO:0000313" key="1">
    <source>
        <dbReference type="EMBL" id="OOF92857.1"/>
    </source>
</evidence>
<dbReference type="EMBL" id="KV907506">
    <property type="protein sequence ID" value="OOF92857.1"/>
    <property type="molecule type" value="Genomic_DNA"/>
</dbReference>
<dbReference type="Proteomes" id="UP000188318">
    <property type="component" value="Unassembled WGS sequence"/>
</dbReference>